<organism evidence="3 4">
    <name type="scientific">Prosthecobacter fluviatilis</name>
    <dbReference type="NCBI Taxonomy" id="445931"/>
    <lineage>
        <taxon>Bacteria</taxon>
        <taxon>Pseudomonadati</taxon>
        <taxon>Verrucomicrobiota</taxon>
        <taxon>Verrucomicrobiia</taxon>
        <taxon>Verrucomicrobiales</taxon>
        <taxon>Verrucomicrobiaceae</taxon>
        <taxon>Prosthecobacter</taxon>
    </lineage>
</organism>
<comment type="caution">
    <text evidence="3">The sequence shown here is derived from an EMBL/GenBank/DDBJ whole genome shotgun (WGS) entry which is preliminary data.</text>
</comment>
<name>A0ABW0KT45_9BACT</name>
<keyword evidence="3" id="KW-0378">Hydrolase</keyword>
<sequence>MRLLPDMVWIKAGVIEPLWEKFACGGRLFIPTIMTRFLCLFLLVCTADAVAASNIQRLWLSFQRAEPSHVTVNWETAQPGDSVVLFGVSAALGGRISKEEKVTLHHVEIPIPQKDAVYHYQVRSGGEASAVCTFKSMPSKELRIAVLGDWGFAQPDLAALIKDDVHVLMTAGDNVSSLHQQGKEGAKAFSALIDSQPELFRSVPFMPILGNHDREIRSRGPKPPSEAVYDVEAAAYREFFALPGNEWNWVLSFPDFAARFVALDLEHIQDMGTTWQTGHPFDEGSEQLAWYRKQMEPAHAGHTVTLQNERNATMRGQLQGEWGRLFQQGSAVITGFGYFAERAVVDGFPYYNTALKGNGDRYPDPKSAFFASEHSYVLLSFKPNAAMKIQIKSLAGKMLDEQSYPAK</sequence>
<dbReference type="PANTHER" id="PTHR22953:SF153">
    <property type="entry name" value="PURPLE ACID PHOSPHATASE"/>
    <property type="match status" value="1"/>
</dbReference>
<dbReference type="SUPFAM" id="SSF56300">
    <property type="entry name" value="Metallo-dependent phosphatases"/>
    <property type="match status" value="1"/>
</dbReference>
<keyword evidence="4" id="KW-1185">Reference proteome</keyword>
<dbReference type="InterPro" id="IPR004843">
    <property type="entry name" value="Calcineurin-like_PHP"/>
</dbReference>
<dbReference type="Gene3D" id="2.60.40.380">
    <property type="entry name" value="Purple acid phosphatase-like, N-terminal"/>
    <property type="match status" value="1"/>
</dbReference>
<dbReference type="RefSeq" id="WP_377167987.1">
    <property type="nucleotide sequence ID" value="NZ_JBHSMQ010000005.1"/>
</dbReference>
<dbReference type="GO" id="GO:0016787">
    <property type="term" value="F:hydrolase activity"/>
    <property type="evidence" value="ECO:0007669"/>
    <property type="project" value="UniProtKB-KW"/>
</dbReference>
<accession>A0ABW0KT45</accession>
<dbReference type="EMBL" id="JBHSMQ010000005">
    <property type="protein sequence ID" value="MFC5456087.1"/>
    <property type="molecule type" value="Genomic_DNA"/>
</dbReference>
<dbReference type="Gene3D" id="3.60.21.10">
    <property type="match status" value="1"/>
</dbReference>
<evidence type="ECO:0000256" key="1">
    <source>
        <dbReference type="ARBA" id="ARBA00022729"/>
    </source>
</evidence>
<evidence type="ECO:0000259" key="2">
    <source>
        <dbReference type="Pfam" id="PF00149"/>
    </source>
</evidence>
<dbReference type="SUPFAM" id="SSF49363">
    <property type="entry name" value="Purple acid phosphatase, N-terminal domain"/>
    <property type="match status" value="1"/>
</dbReference>
<proteinExistence type="predicted"/>
<evidence type="ECO:0000313" key="4">
    <source>
        <dbReference type="Proteomes" id="UP001596052"/>
    </source>
</evidence>
<dbReference type="Pfam" id="PF00149">
    <property type="entry name" value="Metallophos"/>
    <property type="match status" value="1"/>
</dbReference>
<dbReference type="InterPro" id="IPR008963">
    <property type="entry name" value="Purple_acid_Pase-like_N"/>
</dbReference>
<dbReference type="EC" id="3.1.-.-" evidence="3"/>
<dbReference type="InterPro" id="IPR039331">
    <property type="entry name" value="PAPs-like"/>
</dbReference>
<feature type="domain" description="Calcineurin-like phosphoesterase" evidence="2">
    <location>
        <begin position="142"/>
        <end position="250"/>
    </location>
</feature>
<dbReference type="Proteomes" id="UP001596052">
    <property type="component" value="Unassembled WGS sequence"/>
</dbReference>
<reference evidence="4" key="1">
    <citation type="journal article" date="2019" name="Int. J. Syst. Evol. Microbiol.">
        <title>The Global Catalogue of Microorganisms (GCM) 10K type strain sequencing project: providing services to taxonomists for standard genome sequencing and annotation.</title>
        <authorList>
            <consortium name="The Broad Institute Genomics Platform"/>
            <consortium name="The Broad Institute Genome Sequencing Center for Infectious Disease"/>
            <person name="Wu L."/>
            <person name="Ma J."/>
        </authorList>
    </citation>
    <scope>NUCLEOTIDE SEQUENCE [LARGE SCALE GENOMIC DNA]</scope>
    <source>
        <strain evidence="4">CGMCC 4.1469</strain>
    </source>
</reference>
<protein>
    <submittedName>
        <fullName evidence="3">Metallophosphoesterase family protein</fullName>
        <ecNumber evidence="3">3.1.-.-</ecNumber>
    </submittedName>
</protein>
<keyword evidence="1" id="KW-0732">Signal</keyword>
<dbReference type="InterPro" id="IPR029052">
    <property type="entry name" value="Metallo-depent_PP-like"/>
</dbReference>
<dbReference type="PANTHER" id="PTHR22953">
    <property type="entry name" value="ACID PHOSPHATASE RELATED"/>
    <property type="match status" value="1"/>
</dbReference>
<evidence type="ECO:0000313" key="3">
    <source>
        <dbReference type="EMBL" id="MFC5456087.1"/>
    </source>
</evidence>
<gene>
    <name evidence="3" type="ORF">ACFQDI_14580</name>
</gene>